<name>A0ABW7UXE9_9ACTN</name>
<evidence type="ECO:0000313" key="2">
    <source>
        <dbReference type="Proteomes" id="UP001611548"/>
    </source>
</evidence>
<dbReference type="EMBL" id="JBIRWE010000008">
    <property type="protein sequence ID" value="MFI1966302.1"/>
    <property type="molecule type" value="Genomic_DNA"/>
</dbReference>
<evidence type="ECO:0000313" key="1">
    <source>
        <dbReference type="EMBL" id="MFI1966302.1"/>
    </source>
</evidence>
<organism evidence="1 2">
    <name type="scientific">Streptomyces pathocidini</name>
    <dbReference type="NCBI Taxonomy" id="1650571"/>
    <lineage>
        <taxon>Bacteria</taxon>
        <taxon>Bacillati</taxon>
        <taxon>Actinomycetota</taxon>
        <taxon>Actinomycetes</taxon>
        <taxon>Kitasatosporales</taxon>
        <taxon>Streptomycetaceae</taxon>
        <taxon>Streptomyces</taxon>
    </lineage>
</organism>
<comment type="caution">
    <text evidence="1">The sequence shown here is derived from an EMBL/GenBank/DDBJ whole genome shotgun (WGS) entry which is preliminary data.</text>
</comment>
<sequence length="145" mass="16151">MTERKAGNAPEPAECHLLKFSVRGDVTMPTRHMAESLGGILGCSFREGFHNQETPAWCAELLGMDIYLYEWRGVRSSRVYRLHGATANRRYAVHRRKKDVRFSVTDISGAVVDLLAANGGGTWRIPSEQDIDAEIAYGSRIAGNR</sequence>
<dbReference type="RefSeq" id="WP_055472982.1">
    <property type="nucleotide sequence ID" value="NZ_JBEZHZ010000004.1"/>
</dbReference>
<keyword evidence="2" id="KW-1185">Reference proteome</keyword>
<gene>
    <name evidence="1" type="ORF">ACH429_19710</name>
</gene>
<proteinExistence type="predicted"/>
<dbReference type="Proteomes" id="UP001611548">
    <property type="component" value="Unassembled WGS sequence"/>
</dbReference>
<reference evidence="1 2" key="1">
    <citation type="submission" date="2024-10" db="EMBL/GenBank/DDBJ databases">
        <title>The Natural Products Discovery Center: Release of the First 8490 Sequenced Strains for Exploring Actinobacteria Biosynthetic Diversity.</title>
        <authorList>
            <person name="Kalkreuter E."/>
            <person name="Kautsar S.A."/>
            <person name="Yang D."/>
            <person name="Bader C.D."/>
            <person name="Teijaro C.N."/>
            <person name="Fluegel L."/>
            <person name="Davis C.M."/>
            <person name="Simpson J.R."/>
            <person name="Lauterbach L."/>
            <person name="Steele A.D."/>
            <person name="Gui C."/>
            <person name="Meng S."/>
            <person name="Li G."/>
            <person name="Viehrig K."/>
            <person name="Ye F."/>
            <person name="Su P."/>
            <person name="Kiefer A.F."/>
            <person name="Nichols A."/>
            <person name="Cepeda A.J."/>
            <person name="Yan W."/>
            <person name="Fan B."/>
            <person name="Jiang Y."/>
            <person name="Adhikari A."/>
            <person name="Zheng C.-J."/>
            <person name="Schuster L."/>
            <person name="Cowan T.M."/>
            <person name="Smanski M.J."/>
            <person name="Chevrette M.G."/>
            <person name="De Carvalho L.P.S."/>
            <person name="Shen B."/>
        </authorList>
    </citation>
    <scope>NUCLEOTIDE SEQUENCE [LARGE SCALE GENOMIC DNA]</scope>
    <source>
        <strain evidence="1 2">NPDC020327</strain>
    </source>
</reference>
<protein>
    <submittedName>
        <fullName evidence="1">Uncharacterized protein</fullName>
    </submittedName>
</protein>
<accession>A0ABW7UXE9</accession>